<evidence type="ECO:0000313" key="7">
    <source>
        <dbReference type="Proteomes" id="UP001152797"/>
    </source>
</evidence>
<keyword evidence="1" id="KW-0597">Phosphoprotein</keyword>
<evidence type="ECO:0000313" key="5">
    <source>
        <dbReference type="EMBL" id="CAL1144898.1"/>
    </source>
</evidence>
<gene>
    <name evidence="4" type="ORF">C1SCF055_LOCUS18422</name>
</gene>
<name>A0A9P1CIX6_9DINO</name>
<organism evidence="4">
    <name type="scientific">Cladocopium goreaui</name>
    <dbReference type="NCBI Taxonomy" id="2562237"/>
    <lineage>
        <taxon>Eukaryota</taxon>
        <taxon>Sar</taxon>
        <taxon>Alveolata</taxon>
        <taxon>Dinophyceae</taxon>
        <taxon>Suessiales</taxon>
        <taxon>Symbiodiniaceae</taxon>
        <taxon>Cladocopium</taxon>
    </lineage>
</organism>
<evidence type="ECO:0000256" key="2">
    <source>
        <dbReference type="SAM" id="MobiDB-lite"/>
    </source>
</evidence>
<dbReference type="Gene3D" id="2.40.50.140">
    <property type="entry name" value="Nucleic acid-binding proteins"/>
    <property type="match status" value="5"/>
</dbReference>
<dbReference type="InterPro" id="IPR002059">
    <property type="entry name" value="CSP_DNA-bd"/>
</dbReference>
<reference evidence="5" key="2">
    <citation type="submission" date="2024-04" db="EMBL/GenBank/DDBJ databases">
        <authorList>
            <person name="Chen Y."/>
            <person name="Shah S."/>
            <person name="Dougan E. K."/>
            <person name="Thang M."/>
            <person name="Chan C."/>
        </authorList>
    </citation>
    <scope>NUCLEOTIDE SEQUENCE [LARGE SCALE GENOMIC DNA]</scope>
</reference>
<proteinExistence type="predicted"/>
<dbReference type="PROSITE" id="PS51857">
    <property type="entry name" value="CSD_2"/>
    <property type="match status" value="1"/>
</dbReference>
<dbReference type="GO" id="GO:0043488">
    <property type="term" value="P:regulation of mRNA stability"/>
    <property type="evidence" value="ECO:0007669"/>
    <property type="project" value="TreeGrafter"/>
</dbReference>
<accession>A0A9P1CIX6</accession>
<dbReference type="OrthoDB" id="420729at2759"/>
<sequence>MAYPGYGYSAAYPGYGSPDYTAYMQQMSAAGYATGTGKGSGTPGIAADPMSAYSGYGGQSCQYGTVKTFLAEKGFGFIESAVASEGDVFFSKTELSSDLQSESQKDLKGKPVQFEVTLGKDNRSRAINVQLCSLELVQWAAKNAPKVKGTASSGTIKSFSERHGYGFLALENGERDAQFRGSDLAPELAALGSALVGRMVKCHIHELADGKVKATEMVPIPGQAGKGKSGKGKTQALQRVQGKVKSFNPDTRLGTATCLEKSEVTFFDLKNLQLSEGAEVSFLLKMLADGSAQGMDLCLGDPDTTAEPVALRDGTTITATVKSFNDTRGFGFLKIPGANMDLYFHGRDMDEASQGLLMLVGAAGLANCNATCRVEARADGRWNGRNVSLLEAGVQMMDGMKMAGMIRYFYDHKGFGFINVTGNPIDIYFQGRDVGPDAQMRCEEMGAVGTVVWFTVYAQTDSRWQAKDIVLAGDGSSPGGLTAEMLGGKGWGKGEENYSDSYGWDGWDGWDGWGSGGSMDYGGGKGSGKGSGKASLPKVEKQIIPGCELVGRLKSYNAEKNFGFISVDGQPNDVYFQVWDLVESFKSQVETLGSEGSGLSSGALVKFSLQLMPGGGRLRARDMSLSPTATLSIAAAVEAAVQKAAAVAHEAIIPGTGSILHDGAEVSGKVKNFNQDRGFGFITVDADETDLYFNVKDLLPEEQQKVTNGLKLLGSRVWFWAEMLDGSRWRCHDISLSFRRANAQNDPNAPPAKRQKTDAGPKVNGST</sequence>
<feature type="region of interest" description="Disordered" evidence="2">
    <location>
        <begin position="742"/>
        <end position="767"/>
    </location>
</feature>
<evidence type="ECO:0000313" key="4">
    <source>
        <dbReference type="EMBL" id="CAI3991523.1"/>
    </source>
</evidence>
<dbReference type="AlphaFoldDB" id="A0A9P1CIX6"/>
<feature type="domain" description="CSD" evidence="3">
    <location>
        <begin position="61"/>
        <end position="131"/>
    </location>
</feature>
<protein>
    <submittedName>
        <fullName evidence="6">E3 ubiquitin-protein ligase HERC2</fullName>
    </submittedName>
</protein>
<comment type="caution">
    <text evidence="4">The sequence shown here is derived from an EMBL/GenBank/DDBJ whole genome shotgun (WGS) entry which is preliminary data.</text>
</comment>
<dbReference type="Proteomes" id="UP001152797">
    <property type="component" value="Unassembled WGS sequence"/>
</dbReference>
<reference evidence="4" key="1">
    <citation type="submission" date="2022-10" db="EMBL/GenBank/DDBJ databases">
        <authorList>
            <person name="Chen Y."/>
            <person name="Dougan E. K."/>
            <person name="Chan C."/>
            <person name="Rhodes N."/>
            <person name="Thang M."/>
        </authorList>
    </citation>
    <scope>NUCLEOTIDE SEQUENCE</scope>
</reference>
<dbReference type="InterPro" id="IPR011129">
    <property type="entry name" value="CSD"/>
</dbReference>
<dbReference type="GO" id="GO:0003730">
    <property type="term" value="F:mRNA 3'-UTR binding"/>
    <property type="evidence" value="ECO:0007669"/>
    <property type="project" value="TreeGrafter"/>
</dbReference>
<dbReference type="Pfam" id="PF00313">
    <property type="entry name" value="CSD"/>
    <property type="match status" value="1"/>
</dbReference>
<dbReference type="SMART" id="SM00357">
    <property type="entry name" value="CSP"/>
    <property type="match status" value="5"/>
</dbReference>
<evidence type="ECO:0000313" key="6">
    <source>
        <dbReference type="EMBL" id="CAL4778835.1"/>
    </source>
</evidence>
<dbReference type="EMBL" id="CAMXCT010001602">
    <property type="protein sequence ID" value="CAI3991523.1"/>
    <property type="molecule type" value="Genomic_DNA"/>
</dbReference>
<dbReference type="InterPro" id="IPR012340">
    <property type="entry name" value="NA-bd_OB-fold"/>
</dbReference>
<keyword evidence="7" id="KW-1185">Reference proteome</keyword>
<dbReference type="GO" id="GO:0005737">
    <property type="term" value="C:cytoplasm"/>
    <property type="evidence" value="ECO:0007669"/>
    <property type="project" value="TreeGrafter"/>
</dbReference>
<dbReference type="CDD" id="cd04458">
    <property type="entry name" value="CSP_CDS"/>
    <property type="match status" value="1"/>
</dbReference>
<evidence type="ECO:0000256" key="1">
    <source>
        <dbReference type="ARBA" id="ARBA00022553"/>
    </source>
</evidence>
<dbReference type="PANTHER" id="PTHR12962:SF1">
    <property type="entry name" value="COLD SHOCK DOMAIN-CONTAINING PROTEIN CG9705"/>
    <property type="match status" value="1"/>
</dbReference>
<dbReference type="SUPFAM" id="SSF50249">
    <property type="entry name" value="Nucleic acid-binding proteins"/>
    <property type="match status" value="5"/>
</dbReference>
<dbReference type="EMBL" id="CAMXCT020001602">
    <property type="protein sequence ID" value="CAL1144898.1"/>
    <property type="molecule type" value="Genomic_DNA"/>
</dbReference>
<dbReference type="InterPro" id="IPR052069">
    <property type="entry name" value="Ca-reg_mRNA-binding_domain"/>
</dbReference>
<dbReference type="PANTHER" id="PTHR12962">
    <property type="entry name" value="CALCIUM-REGULATED HEAT STABLE PROTEIN CRHSP-24-RELATED"/>
    <property type="match status" value="1"/>
</dbReference>
<evidence type="ECO:0000259" key="3">
    <source>
        <dbReference type="PROSITE" id="PS51857"/>
    </source>
</evidence>
<dbReference type="EMBL" id="CAMXCT030001602">
    <property type="protein sequence ID" value="CAL4778835.1"/>
    <property type="molecule type" value="Genomic_DNA"/>
</dbReference>